<dbReference type="EMBL" id="BJXB01000004">
    <property type="protein sequence ID" value="GEM45569.1"/>
    <property type="molecule type" value="Genomic_DNA"/>
</dbReference>
<dbReference type="PANTHER" id="PTHR42834:SF1">
    <property type="entry name" value="ENDONUCLEASE_EXONUCLEASE_PHOSPHATASE FAMILY PROTEIN (AFU_ORTHOLOGUE AFUA_3G09210)"/>
    <property type="match status" value="1"/>
</dbReference>
<dbReference type="Pfam" id="PF00028">
    <property type="entry name" value="Cadherin"/>
    <property type="match status" value="1"/>
</dbReference>
<dbReference type="GO" id="GO:0005509">
    <property type="term" value="F:calcium ion binding"/>
    <property type="evidence" value="ECO:0007669"/>
    <property type="project" value="InterPro"/>
</dbReference>
<organism evidence="2 3">
    <name type="scientific">Deinococcus cellulosilyticus (strain DSM 18568 / NBRC 106333 / KACC 11606 / 5516J-15)</name>
    <dbReference type="NCBI Taxonomy" id="1223518"/>
    <lineage>
        <taxon>Bacteria</taxon>
        <taxon>Thermotogati</taxon>
        <taxon>Deinococcota</taxon>
        <taxon>Deinococci</taxon>
        <taxon>Deinococcales</taxon>
        <taxon>Deinococcaceae</taxon>
        <taxon>Deinococcus</taxon>
    </lineage>
</organism>
<dbReference type="InterPro" id="IPR015919">
    <property type="entry name" value="Cadherin-like_sf"/>
</dbReference>
<dbReference type="GO" id="GO:0007156">
    <property type="term" value="P:homophilic cell adhesion via plasma membrane adhesion molecules"/>
    <property type="evidence" value="ECO:0007669"/>
    <property type="project" value="InterPro"/>
</dbReference>
<dbReference type="NCBIfam" id="NF033681">
    <property type="entry name" value="ExeM_NucH_DNase"/>
    <property type="match status" value="1"/>
</dbReference>
<protein>
    <recommendedName>
        <fullName evidence="1">Cadherin domain-containing protein</fullName>
    </recommendedName>
</protein>
<gene>
    <name evidence="2" type="ORF">DC3_12040</name>
</gene>
<dbReference type="InterPro" id="IPR036691">
    <property type="entry name" value="Endo/exonu/phosph_ase_sf"/>
</dbReference>
<dbReference type="InterPro" id="IPR047971">
    <property type="entry name" value="ExeM-like"/>
</dbReference>
<dbReference type="SMART" id="SM00112">
    <property type="entry name" value="CA"/>
    <property type="match status" value="3"/>
</dbReference>
<dbReference type="RefSeq" id="WP_186815861.1">
    <property type="nucleotide sequence ID" value="NZ_BJXB01000004.1"/>
</dbReference>
<dbReference type="InterPro" id="IPR005135">
    <property type="entry name" value="Endo/exonuclease/phosphatase"/>
</dbReference>
<name>A0A511MYC7_DEIC1</name>
<dbReference type="CDD" id="cd11304">
    <property type="entry name" value="Cadherin_repeat"/>
    <property type="match status" value="3"/>
</dbReference>
<dbReference type="SMART" id="SM00736">
    <property type="entry name" value="CADG"/>
    <property type="match status" value="2"/>
</dbReference>
<dbReference type="Pfam" id="PF03372">
    <property type="entry name" value="Exo_endo_phos"/>
    <property type="match status" value="1"/>
</dbReference>
<dbReference type="InterPro" id="IPR006644">
    <property type="entry name" value="Cadg"/>
</dbReference>
<dbReference type="SUPFAM" id="SSF89372">
    <property type="entry name" value="Fucose-specific lectin"/>
    <property type="match status" value="2"/>
</dbReference>
<dbReference type="SUPFAM" id="SSF56219">
    <property type="entry name" value="DNase I-like"/>
    <property type="match status" value="1"/>
</dbReference>
<reference evidence="2 3" key="1">
    <citation type="submission" date="2019-07" db="EMBL/GenBank/DDBJ databases">
        <title>Whole genome shotgun sequence of Deinococcus cellulosilyticus NBRC 106333.</title>
        <authorList>
            <person name="Hosoyama A."/>
            <person name="Uohara A."/>
            <person name="Ohji S."/>
            <person name="Ichikawa N."/>
        </authorList>
    </citation>
    <scope>NUCLEOTIDE SEQUENCE [LARGE SCALE GENOMIC DNA]</scope>
    <source>
        <strain evidence="2 3">NBRC 106333</strain>
    </source>
</reference>
<dbReference type="Gene3D" id="2.60.40.60">
    <property type="entry name" value="Cadherins"/>
    <property type="match status" value="3"/>
</dbReference>
<accession>A0A511MYC7</accession>
<dbReference type="InterPro" id="IPR002126">
    <property type="entry name" value="Cadherin-like_dom"/>
</dbReference>
<feature type="domain" description="Cadherin" evidence="1">
    <location>
        <begin position="845"/>
        <end position="940"/>
    </location>
</feature>
<evidence type="ECO:0000259" key="1">
    <source>
        <dbReference type="PROSITE" id="PS50268"/>
    </source>
</evidence>
<dbReference type="CDD" id="cd04486">
    <property type="entry name" value="YhcR_OBF_like"/>
    <property type="match status" value="1"/>
</dbReference>
<sequence length="1501" mass="157990">MKKITLLSCSLLLVGCFQNTPPKAPAPVPPQARGTLYELTFTDINSEKASAQLSVYQKGAQGYTRMALTESLTGFSLQRLGVQSFSVDSAGRRYLQARYKITNNTGRAIEQLTFVPVDTNDADSNPGNNTSQPTVGNTPFKGLKFFDGSDASVKATDITLNQAKKYDLGTDSAINDPDGTPLITGLDVSGLNPTAPDGLTIAQVMNYGYQTSGILPIGGSVNVSFGASYDMAIDENGRFDSRKDPYSFTMLFVMSEDPISSGLTRIHDIQGSTASGDADSPLVSQTVTIEGIVTRDLQQTSELGGFYVQEETADQDSDPNTSEGIFVVCDTACGTVQQGDRVRLTAMVEEVGEALRETRLINVSNLVVMRTGQTLPAPVNVTLSPTLNWEPFEGMLVTTSGVVTDNSELGLGGLVTIADQRSAYFTQVNAPDETGFDTFLKQSAARSVVIDDGSLGLNPASLFGRGGNPLSTTNTLRNGDSATVTGVLGSTESGWGDLERYRLHATAASTTFSGSARPAVPGVGSAGLKTAHFNLGEFFNGDGSGSGFYPAPGANNAAEYQRQTDKLVQALAALDADIIVLTGLEDDFDAAAPALIDLRNSLNAFTPSVGTYAVVGSEPANGTGLGILYRSADLVPQGAAATYSLNGTALAQTFKQTSTNGTFTVVTTELRGRQQMCEVGDDWSSGQEMCAETRQSQAQDLMEWIGTNPTGTTDPDVLLMGNFNAYRQEGPILTVLKGPDGNASSGDDFTAVLNSNEYTSVVWGFTGTLDSAFVSSTLAAQLSGHGVWHINSDEPSVFDYNTEDKPAGVYAADAFRSSPRDPILIGLTLNASNSAPVNLVLSNNTLAENAGSNATVGTLSAQDPDAGDTLTYTLVAGTGDTDNALFTISGTTLQMLASADFENRSSYSVRVRAADQHGAEVEQAFTITITDVNENTAPTDITLSNSSVAENSTPTLTFSTVDSDSGDTFTYSLVSGTGSTDNGLFSLTSAGALTFNSAPNFEVKDTYSLRVQSTDSGNATVQKAFTIQITDVNEAPSALFLTGNTVDENQPSGTTVGNFSNNDVDAGETFSYSLVSGTGSTDNSSFSITGNQLKTAASFDFETKSSYSVRVRVTDGQNHTFEQAFTITVNDVTETAMPSQGALSTGTSAASRPHIIAGPNGLPVLTYHESATGQSQNVYVKRWNGTSWDALGGALDVNATVASNNARLVVDSGNTPYVVWQENSGGTEGTNIFVKKWNGTSWDLLGSALDTTVTNSSSVPAMAMGPNNQPVVTWYESVTGESTNIYVKRWNGTSWVALGGALDTTAALNATNSRIAVDSSNRPIVVWQEQVQGTSPSNYNLKVKRWNGTTWDVLGAELDVSLSNTTNLADIAVGSDDHPVVTWQETVSGITTIYVKKWNGTSWDALGSSLNISGSTSAVSPAVVIKPNGQPLVAWSEGSTGQIYMKEWNGTAWSQIGSSHNLDSARSAANASVTYGSGNVLVLAWQEANASGINTILVSKK</sequence>
<evidence type="ECO:0000313" key="3">
    <source>
        <dbReference type="Proteomes" id="UP000321306"/>
    </source>
</evidence>
<dbReference type="Gene3D" id="3.60.10.10">
    <property type="entry name" value="Endonuclease/exonuclease/phosphatase"/>
    <property type="match status" value="1"/>
</dbReference>
<dbReference type="PROSITE" id="PS50268">
    <property type="entry name" value="CADHERIN_2"/>
    <property type="match status" value="3"/>
</dbReference>
<dbReference type="SUPFAM" id="SSF49313">
    <property type="entry name" value="Cadherin-like"/>
    <property type="match status" value="3"/>
</dbReference>
<dbReference type="PRINTS" id="PR00205">
    <property type="entry name" value="CADHERIN"/>
</dbReference>
<feature type="domain" description="Cadherin" evidence="1">
    <location>
        <begin position="940"/>
        <end position="1040"/>
    </location>
</feature>
<dbReference type="PROSITE" id="PS51257">
    <property type="entry name" value="PROKAR_LIPOPROTEIN"/>
    <property type="match status" value="1"/>
</dbReference>
<proteinExistence type="predicted"/>
<feature type="domain" description="Cadherin" evidence="1">
    <location>
        <begin position="1045"/>
        <end position="1140"/>
    </location>
</feature>
<dbReference type="Proteomes" id="UP000321306">
    <property type="component" value="Unassembled WGS sequence"/>
</dbReference>
<evidence type="ECO:0000313" key="2">
    <source>
        <dbReference type="EMBL" id="GEM45569.1"/>
    </source>
</evidence>
<dbReference type="GO" id="GO:0016020">
    <property type="term" value="C:membrane"/>
    <property type="evidence" value="ECO:0007669"/>
    <property type="project" value="InterPro"/>
</dbReference>
<dbReference type="GO" id="GO:0003824">
    <property type="term" value="F:catalytic activity"/>
    <property type="evidence" value="ECO:0007669"/>
    <property type="project" value="InterPro"/>
</dbReference>
<keyword evidence="3" id="KW-1185">Reference proteome</keyword>
<dbReference type="PANTHER" id="PTHR42834">
    <property type="entry name" value="ENDONUCLEASE/EXONUCLEASE/PHOSPHATASE FAMILY PROTEIN (AFU_ORTHOLOGUE AFUA_3G09210)"/>
    <property type="match status" value="1"/>
</dbReference>
<comment type="caution">
    <text evidence="2">The sequence shown here is derived from an EMBL/GenBank/DDBJ whole genome shotgun (WGS) entry which is preliminary data.</text>
</comment>